<evidence type="ECO:0000313" key="5">
    <source>
        <dbReference type="Proteomes" id="UP001524318"/>
    </source>
</evidence>
<feature type="domain" description="DUF112" evidence="3">
    <location>
        <begin position="21"/>
        <end position="438"/>
    </location>
</feature>
<dbReference type="InterPro" id="IPR002823">
    <property type="entry name" value="DUF112_TM"/>
</dbReference>
<dbReference type="PANTHER" id="PTHR35342:SF5">
    <property type="entry name" value="TRICARBOXYLIC TRANSPORT PROTEIN"/>
    <property type="match status" value="1"/>
</dbReference>
<keyword evidence="2" id="KW-1133">Transmembrane helix</keyword>
<feature type="transmembrane region" description="Helical" evidence="2">
    <location>
        <begin position="146"/>
        <end position="163"/>
    </location>
</feature>
<organism evidence="4 5">
    <name type="scientific">Pseudarthrobacter humi</name>
    <dbReference type="NCBI Taxonomy" id="2952523"/>
    <lineage>
        <taxon>Bacteria</taxon>
        <taxon>Bacillati</taxon>
        <taxon>Actinomycetota</taxon>
        <taxon>Actinomycetes</taxon>
        <taxon>Micrococcales</taxon>
        <taxon>Micrococcaceae</taxon>
        <taxon>Pseudarthrobacter</taxon>
    </lineage>
</organism>
<dbReference type="EMBL" id="JANCLV010000010">
    <property type="protein sequence ID" value="MCP9000883.1"/>
    <property type="molecule type" value="Genomic_DNA"/>
</dbReference>
<feature type="transmembrane region" description="Helical" evidence="2">
    <location>
        <begin position="45"/>
        <end position="69"/>
    </location>
</feature>
<evidence type="ECO:0000313" key="4">
    <source>
        <dbReference type="EMBL" id="MCP9000883.1"/>
    </source>
</evidence>
<feature type="transmembrane region" description="Helical" evidence="2">
    <location>
        <begin position="109"/>
        <end position="140"/>
    </location>
</feature>
<proteinExistence type="predicted"/>
<sequence length="539" mass="56436">MDVFSSLMDGFATALTPMNFLYAVIGVVLGTAVGVLPGLGPAMTVALLLPVTYALEPTSAFIMFAGIYYGGMYGGSTTSILLNTPGESSSVVTAIEGNKMAKAGRAAQALATAAIGSFVAGTIGTALLAVCAPVVVQFAVSLGSPSYFAIMVLALLAVTAVLGSSRLRGFASLGLGLAIGLVGLDVVTGQARLTFGVPLLADGLDIVVVAVAIFAVGEALWVAAHLRRNPLQVIPVGRPWMGKQDWKRSWKPWLRGTAFGFPFGALPAGGAEIPTFLSYVTEKKLSKHPEEFGKGAIEGVAGPEAANNAAAAGTLTPMLALGLPTNATAAVMLAAFTQYGIQPGPQLFESEGPLVWALIASLFIGNFLLLIINLPLAPMWAKLLQIPRPYLYAGILFFATLGAYSVNLQAFDLVLLLALGALGFMMRRFGLPVLPLILGVILGPRIEKQLRQTLQLSAGDPAGLWSEPIAVGIYIIIAIILLWPLLFKLIRRNRPAAMTAGLPVVSESTAPLPEPQHPGSTDNADRTDRTGRTHKKEKS</sequence>
<feature type="transmembrane region" description="Helical" evidence="2">
    <location>
        <begin position="170"/>
        <end position="191"/>
    </location>
</feature>
<feature type="transmembrane region" description="Helical" evidence="2">
    <location>
        <begin position="20"/>
        <end position="39"/>
    </location>
</feature>
<dbReference type="PRINTS" id="PR00173">
    <property type="entry name" value="EDTRNSPORT"/>
</dbReference>
<keyword evidence="5" id="KW-1185">Reference proteome</keyword>
<reference evidence="4 5" key="1">
    <citation type="submission" date="2022-06" db="EMBL/GenBank/DDBJ databases">
        <title>Pseudarthrobacter sp. strain RMG13 Genome sequencing and assembly.</title>
        <authorList>
            <person name="Kim I."/>
        </authorList>
    </citation>
    <scope>NUCLEOTIDE SEQUENCE [LARGE SCALE GENOMIC DNA]</scope>
    <source>
        <strain evidence="4 5">RMG13</strain>
    </source>
</reference>
<feature type="transmembrane region" description="Helical" evidence="2">
    <location>
        <begin position="469"/>
        <end position="490"/>
    </location>
</feature>
<keyword evidence="2" id="KW-0472">Membrane</keyword>
<gene>
    <name evidence="4" type="ORF">NFC73_14280</name>
</gene>
<protein>
    <submittedName>
        <fullName evidence="4">Tripartite tricarboxylate transporter permease</fullName>
    </submittedName>
</protein>
<feature type="transmembrane region" description="Helical" evidence="2">
    <location>
        <begin position="389"/>
        <end position="422"/>
    </location>
</feature>
<evidence type="ECO:0000256" key="2">
    <source>
        <dbReference type="SAM" id="Phobius"/>
    </source>
</evidence>
<accession>A0ABT1LT78</accession>
<dbReference type="Proteomes" id="UP001524318">
    <property type="component" value="Unassembled WGS sequence"/>
</dbReference>
<feature type="transmembrane region" description="Helical" evidence="2">
    <location>
        <begin position="354"/>
        <end position="377"/>
    </location>
</feature>
<keyword evidence="2" id="KW-0812">Transmembrane</keyword>
<dbReference type="Pfam" id="PF01970">
    <property type="entry name" value="TctA"/>
    <property type="match status" value="1"/>
</dbReference>
<dbReference type="PANTHER" id="PTHR35342">
    <property type="entry name" value="TRICARBOXYLIC TRANSPORT PROTEIN"/>
    <property type="match status" value="1"/>
</dbReference>
<dbReference type="RefSeq" id="WP_254751259.1">
    <property type="nucleotide sequence ID" value="NZ_JANCLV010000010.1"/>
</dbReference>
<name>A0ABT1LT78_9MICC</name>
<comment type="caution">
    <text evidence="4">The sequence shown here is derived from an EMBL/GenBank/DDBJ whole genome shotgun (WGS) entry which is preliminary data.</text>
</comment>
<evidence type="ECO:0000256" key="1">
    <source>
        <dbReference type="SAM" id="MobiDB-lite"/>
    </source>
</evidence>
<feature type="transmembrane region" description="Helical" evidence="2">
    <location>
        <begin position="203"/>
        <end position="224"/>
    </location>
</feature>
<evidence type="ECO:0000259" key="3">
    <source>
        <dbReference type="Pfam" id="PF01970"/>
    </source>
</evidence>
<feature type="region of interest" description="Disordered" evidence="1">
    <location>
        <begin position="507"/>
        <end position="539"/>
    </location>
</feature>